<evidence type="ECO:0000313" key="5">
    <source>
        <dbReference type="Proteomes" id="UP000460290"/>
    </source>
</evidence>
<evidence type="ECO:0000313" key="4">
    <source>
        <dbReference type="EMBL" id="MXO82589.1"/>
    </source>
</evidence>
<accession>A0A844Z9M9</accession>
<comment type="caution">
    <text evidence="4">The sequence shown here is derived from an EMBL/GenBank/DDBJ whole genome shotgun (WGS) entry which is preliminary data.</text>
</comment>
<gene>
    <name evidence="4" type="ORF">GRI35_04275</name>
</gene>
<name>A0A844Z9M9_9SPHN</name>
<organism evidence="4 5">
    <name type="scientific">Pontixanthobacter aestiaquae</name>
    <dbReference type="NCBI Taxonomy" id="1509367"/>
    <lineage>
        <taxon>Bacteria</taxon>
        <taxon>Pseudomonadati</taxon>
        <taxon>Pseudomonadota</taxon>
        <taxon>Alphaproteobacteria</taxon>
        <taxon>Sphingomonadales</taxon>
        <taxon>Erythrobacteraceae</taxon>
        <taxon>Pontixanthobacter</taxon>
    </lineage>
</organism>
<evidence type="ECO:0000256" key="1">
    <source>
        <dbReference type="ARBA" id="ARBA00022729"/>
    </source>
</evidence>
<dbReference type="Pfam" id="PF13435">
    <property type="entry name" value="Cytochrome_C554"/>
    <property type="match status" value="1"/>
</dbReference>
<dbReference type="InterPro" id="IPR023155">
    <property type="entry name" value="Cyt_c-552/4"/>
</dbReference>
<dbReference type="Gene3D" id="1.10.1130.10">
    <property type="entry name" value="Flavocytochrome C3, Chain A"/>
    <property type="match status" value="1"/>
</dbReference>
<dbReference type="PANTHER" id="PTHR35038">
    <property type="entry name" value="DISSIMILATORY SULFITE REDUCTASE SIRA"/>
    <property type="match status" value="1"/>
</dbReference>
<feature type="domain" description="Cytochrome c-552/4" evidence="3">
    <location>
        <begin position="66"/>
        <end position="140"/>
    </location>
</feature>
<sequence length="458" mass="48433">MIRIRGKLIAIAGVPLLAATAFLSVGSSPTDAQTPGNGQYEGVATCAGSTCHGRAEGNGEVVRQDEIASWQEPSSSTGAHSRAYAALASPRGRQIAASMGIGPATSAPQCLGCHATYVPKSKQGARFQVSDGVGCETCHGASSSWLAVHYAAPATHQSNVAAGLTPLERPQTRARVCLDCHFGSADGNQFVTHTMMAAGHPRVVFELDLFSALQQHHDEDADYVNRKGKADSVRLWAVGQAEAVRRSTDLFAREEYGTQGVFPEYYFYDCHSCHRAITDGPQRKLTFETNPGRPIPFGMAPYNDENIIMLSAVSRALAPGRAAAFDKASKDFHRAMGQGRGAAVQAAQTLRGEAAALSNSLAGRGYSGNDAFTVVQAISDRTTSPRFTDYAGSAQAVMAVDTLLNAMVRDGRITTGAAAGIRANINRAYSAVRSPGTYSPTQFREAFGQATRAIGALR</sequence>
<dbReference type="PANTHER" id="PTHR35038:SF6">
    <property type="entry name" value="SURFACE LOCALIZED DECAHEME CYTOCHROME C LIPOPROTEIN"/>
    <property type="match status" value="1"/>
</dbReference>
<feature type="signal peptide" evidence="2">
    <location>
        <begin position="1"/>
        <end position="32"/>
    </location>
</feature>
<dbReference type="OrthoDB" id="257578at2"/>
<dbReference type="Proteomes" id="UP000460290">
    <property type="component" value="Unassembled WGS sequence"/>
</dbReference>
<dbReference type="InterPro" id="IPR051829">
    <property type="entry name" value="Multiheme_Cytochr_ET"/>
</dbReference>
<dbReference type="AlphaFoldDB" id="A0A844Z9M9"/>
<dbReference type="InterPro" id="IPR036280">
    <property type="entry name" value="Multihaem_cyt_sf"/>
</dbReference>
<dbReference type="GO" id="GO:0016491">
    <property type="term" value="F:oxidoreductase activity"/>
    <property type="evidence" value="ECO:0007669"/>
    <property type="project" value="TreeGrafter"/>
</dbReference>
<evidence type="ECO:0000256" key="2">
    <source>
        <dbReference type="SAM" id="SignalP"/>
    </source>
</evidence>
<keyword evidence="1 2" id="KW-0732">Signal</keyword>
<protein>
    <recommendedName>
        <fullName evidence="3">Cytochrome c-552/4 domain-containing protein</fullName>
    </recommendedName>
</protein>
<dbReference type="EMBL" id="WTYZ01000001">
    <property type="protein sequence ID" value="MXO82589.1"/>
    <property type="molecule type" value="Genomic_DNA"/>
</dbReference>
<proteinExistence type="predicted"/>
<dbReference type="SUPFAM" id="SSF48695">
    <property type="entry name" value="Multiheme cytochromes"/>
    <property type="match status" value="1"/>
</dbReference>
<evidence type="ECO:0000259" key="3">
    <source>
        <dbReference type="Pfam" id="PF13435"/>
    </source>
</evidence>
<keyword evidence="5" id="KW-1185">Reference proteome</keyword>
<reference evidence="4 5" key="1">
    <citation type="submission" date="2019-12" db="EMBL/GenBank/DDBJ databases">
        <title>Genomic-based taxomic classification of the family Erythrobacteraceae.</title>
        <authorList>
            <person name="Xu L."/>
        </authorList>
    </citation>
    <scope>NUCLEOTIDE SEQUENCE [LARGE SCALE GENOMIC DNA]</scope>
    <source>
        <strain evidence="4 5">KCTC 42006</strain>
    </source>
</reference>
<feature type="chain" id="PRO_5032733582" description="Cytochrome c-552/4 domain-containing protein" evidence="2">
    <location>
        <begin position="33"/>
        <end position="458"/>
    </location>
</feature>